<dbReference type="RefSeq" id="WP_045671765.1">
    <property type="nucleotide sequence ID" value="NZ_CP011058.1"/>
</dbReference>
<sequence length="373" mass="41105">MFAQGQTVIQLMEQLAPKQYAMENDKIGLQLGTLNKEIRQVLVALDVTDAVADEAIAIGADLIIAHHAIIYRPLAKLDTSTPAGRLYEKLIKHDIVVYIAHTNLDVTDGGMNDWMADLLGIAEESRSSLEELHTDKLYKLAVFVPKTHHERVREALWNAGAGGIGNYDCCSFNIEGTGTFRPGEGTDPFIGSRGKLETVEEIRLEMIVPDSVRRKAVQAMLKAHPYEEVAYDLYPMDLKGRTWGLGRVGKLNEPLTLGEFAERVKEAFDVPYVRLVGDPARSVKKAAVLGGSGARYYRNAIFAGADVLVTGDVDYHTAHDALAAGMCLIDPGHNAEKIMKPRVADWLSQRLAERKYATKVAASAENTEPFRFV</sequence>
<dbReference type="FunFam" id="3.30.70.120:FF:000006">
    <property type="entry name" value="GTP cyclohydrolase 1 type 2 homolog"/>
    <property type="match status" value="1"/>
</dbReference>
<dbReference type="Gene3D" id="3.30.70.120">
    <property type="match status" value="1"/>
</dbReference>
<dbReference type="OrthoDB" id="9792792at2"/>
<dbReference type="PATRIC" id="fig|1126833.4.peg.4280"/>
<dbReference type="PANTHER" id="PTHR13799">
    <property type="entry name" value="NGG1 INTERACTING FACTOR 3"/>
    <property type="match status" value="1"/>
</dbReference>
<gene>
    <name evidence="6" type="ORF">VN24_19420</name>
</gene>
<comment type="similarity">
    <text evidence="1 4">Belongs to the GTP cyclohydrolase I type 2/NIF3 family.</text>
</comment>
<evidence type="ECO:0000256" key="5">
    <source>
        <dbReference type="PIRSR" id="PIRSR602678-1"/>
    </source>
</evidence>
<dbReference type="Gene3D" id="3.40.1390.30">
    <property type="entry name" value="NIF3 (NGG1p interacting factor 3)-like"/>
    <property type="match status" value="1"/>
</dbReference>
<dbReference type="STRING" id="1126833.VN24_19420"/>
<dbReference type="SUPFAM" id="SSF102705">
    <property type="entry name" value="NIF3 (NGG1p interacting factor 3)-like"/>
    <property type="match status" value="1"/>
</dbReference>
<dbReference type="EMBL" id="CP011058">
    <property type="protein sequence ID" value="AJY76338.1"/>
    <property type="molecule type" value="Genomic_DNA"/>
</dbReference>
<feature type="binding site" evidence="5">
    <location>
        <position position="67"/>
    </location>
    <ligand>
        <name>a divalent metal cation</name>
        <dbReference type="ChEBI" id="CHEBI:60240"/>
        <label>1</label>
    </ligand>
</feature>
<feature type="binding site" evidence="5">
    <location>
        <position position="105"/>
    </location>
    <ligand>
        <name>a divalent metal cation</name>
        <dbReference type="ChEBI" id="CHEBI:60240"/>
        <label>1</label>
    </ligand>
</feature>
<evidence type="ECO:0000256" key="3">
    <source>
        <dbReference type="ARBA" id="ARBA00022723"/>
    </source>
</evidence>
<proteinExistence type="inferred from homology"/>
<evidence type="ECO:0000256" key="1">
    <source>
        <dbReference type="ARBA" id="ARBA00006964"/>
    </source>
</evidence>
<dbReference type="InterPro" id="IPR002678">
    <property type="entry name" value="DUF34/NIF3"/>
</dbReference>
<evidence type="ECO:0000256" key="2">
    <source>
        <dbReference type="ARBA" id="ARBA00022112"/>
    </source>
</evidence>
<feature type="binding site" evidence="5">
    <location>
        <position position="66"/>
    </location>
    <ligand>
        <name>a divalent metal cation</name>
        <dbReference type="ChEBI" id="CHEBI:60240"/>
        <label>1</label>
    </ligand>
</feature>
<dbReference type="HOGENOM" id="CLU_037423_1_0_9"/>
<feature type="binding site" evidence="5">
    <location>
        <position position="336"/>
    </location>
    <ligand>
        <name>a divalent metal cation</name>
        <dbReference type="ChEBI" id="CHEBI:60240"/>
        <label>1</label>
    </ligand>
</feature>
<keyword evidence="7" id="KW-1185">Reference proteome</keyword>
<evidence type="ECO:0000313" key="7">
    <source>
        <dbReference type="Proteomes" id="UP000032633"/>
    </source>
</evidence>
<dbReference type="Pfam" id="PF01784">
    <property type="entry name" value="DUF34_NIF3"/>
    <property type="match status" value="1"/>
</dbReference>
<feature type="binding site" evidence="5">
    <location>
        <position position="333"/>
    </location>
    <ligand>
        <name>a divalent metal cation</name>
        <dbReference type="ChEBI" id="CHEBI:60240"/>
        <label>1</label>
    </ligand>
</feature>
<keyword evidence="3 4" id="KW-0479">Metal-binding</keyword>
<accession>A0A0D5NN37</accession>
<dbReference type="PANTHER" id="PTHR13799:SF14">
    <property type="entry name" value="GTP CYCLOHYDROLASE 1 TYPE 2 HOMOLOG"/>
    <property type="match status" value="1"/>
</dbReference>
<dbReference type="GO" id="GO:0005737">
    <property type="term" value="C:cytoplasm"/>
    <property type="evidence" value="ECO:0007669"/>
    <property type="project" value="TreeGrafter"/>
</dbReference>
<evidence type="ECO:0000313" key="6">
    <source>
        <dbReference type="EMBL" id="AJY76338.1"/>
    </source>
</evidence>
<dbReference type="KEGG" id="pbj:VN24_19420"/>
<dbReference type="InterPro" id="IPR036069">
    <property type="entry name" value="DUF34/NIF3_sf"/>
</dbReference>
<dbReference type="Proteomes" id="UP000032633">
    <property type="component" value="Chromosome"/>
</dbReference>
<evidence type="ECO:0000256" key="4">
    <source>
        <dbReference type="PIRNR" id="PIRNR037489"/>
    </source>
</evidence>
<dbReference type="InterPro" id="IPR017221">
    <property type="entry name" value="DUF34/NIF3_bac"/>
</dbReference>
<organism evidence="6 7">
    <name type="scientific">Paenibacillus beijingensis</name>
    <dbReference type="NCBI Taxonomy" id="1126833"/>
    <lineage>
        <taxon>Bacteria</taxon>
        <taxon>Bacillati</taxon>
        <taxon>Bacillota</taxon>
        <taxon>Bacilli</taxon>
        <taxon>Bacillales</taxon>
        <taxon>Paenibacillaceae</taxon>
        <taxon>Paenibacillus</taxon>
    </lineage>
</organism>
<reference evidence="7" key="2">
    <citation type="submission" date="2015-03" db="EMBL/GenBank/DDBJ databases">
        <title>Genome sequence of Paenibacillus beijingensis strain DSM 24997T.</title>
        <authorList>
            <person name="Kwak Y."/>
            <person name="Shin J.-H."/>
        </authorList>
    </citation>
    <scope>NUCLEOTIDE SEQUENCE [LARGE SCALE GENOMIC DNA]</scope>
    <source>
        <strain evidence="7">DSM 24997</strain>
    </source>
</reference>
<dbReference type="InterPro" id="IPR015867">
    <property type="entry name" value="N-reg_PII/ATP_PRibTrfase_C"/>
</dbReference>
<reference evidence="6 7" key="1">
    <citation type="journal article" date="2015" name="J. Biotechnol.">
        <title>Complete genome sequence of Paenibacillus beijingensis 7188(T) (=DSM 24997(T)), a novel rhizobacterium from jujube garden soil.</title>
        <authorList>
            <person name="Kwak Y."/>
            <person name="Shin J.H."/>
        </authorList>
    </citation>
    <scope>NUCLEOTIDE SEQUENCE [LARGE SCALE GENOMIC DNA]</scope>
    <source>
        <strain evidence="6 7">DSM 24997</strain>
    </source>
</reference>
<dbReference type="FunFam" id="3.40.1390.30:FF:000001">
    <property type="entry name" value="GTP cyclohydrolase 1 type 2"/>
    <property type="match status" value="1"/>
</dbReference>
<name>A0A0D5NN37_9BACL</name>
<dbReference type="NCBIfam" id="TIGR00486">
    <property type="entry name" value="YbgI_SA1388"/>
    <property type="match status" value="1"/>
</dbReference>
<protein>
    <recommendedName>
        <fullName evidence="2 4">GTP cyclohydrolase 1 type 2 homolog</fullName>
    </recommendedName>
</protein>
<dbReference type="AlphaFoldDB" id="A0A0D5NN37"/>
<dbReference type="PIRSF" id="PIRSF037489">
    <property type="entry name" value="UCP037489_NIF3_YqfO"/>
    <property type="match status" value="1"/>
</dbReference>
<dbReference type="GO" id="GO:0046872">
    <property type="term" value="F:metal ion binding"/>
    <property type="evidence" value="ECO:0007669"/>
    <property type="project" value="UniProtKB-UniRule"/>
</dbReference>